<evidence type="ECO:0000313" key="8">
    <source>
        <dbReference type="Proteomes" id="UP000466024"/>
    </source>
</evidence>
<dbReference type="SUPFAM" id="SSF51735">
    <property type="entry name" value="NAD(P)-binding Rossmann-fold domains"/>
    <property type="match status" value="1"/>
</dbReference>
<dbReference type="AlphaFoldDB" id="A0A640WBY3"/>
<dbReference type="EMBL" id="VTPX01000012">
    <property type="protein sequence ID" value="KAA0016299.1"/>
    <property type="molecule type" value="Genomic_DNA"/>
</dbReference>
<keyword evidence="3" id="KW-0479">Metal-binding</keyword>
<dbReference type="Pfam" id="PF08240">
    <property type="entry name" value="ADH_N"/>
    <property type="match status" value="1"/>
</dbReference>
<dbReference type="Pfam" id="PF00107">
    <property type="entry name" value="ADH_zinc_N"/>
    <property type="match status" value="1"/>
</dbReference>
<evidence type="ECO:0000256" key="1">
    <source>
        <dbReference type="ARBA" id="ARBA00001947"/>
    </source>
</evidence>
<dbReference type="InterPro" id="IPR020843">
    <property type="entry name" value="ER"/>
</dbReference>
<dbReference type="InterPro" id="IPR013149">
    <property type="entry name" value="ADH-like_C"/>
</dbReference>
<dbReference type="GO" id="GO:0046872">
    <property type="term" value="F:metal ion binding"/>
    <property type="evidence" value="ECO:0007669"/>
    <property type="project" value="UniProtKB-KW"/>
</dbReference>
<sequence>MRAWLLDRLGGKLELVERPVPEPHAGSALIEIDAVILPSYLQDYVEGKLPTYIAPDRPFTPGSNAVGRVAAVGRDVWHLKPGQRVLLSSHFTAGENVADPAQVLLGITSFGGPSTAMQADWPDGTLADYALWPVSALTAVEGLDAVPAEVLAAAARFAVPYGGLKRGRLAAGETVVISGATGAYGSAAALVALALGAGRVVATGRNASALAALAEVAGPRVRTVVLSGGVKTDASALRDAADGPIALAFDMVGQAGDPSATLAALGSLSRNGRLVLMGSMTVPLSINYLQVMSMGLEIIGNFMYPRTALADLFALARAGLLDLSAIQSQSFPLDALTEAMAAARVAGNINSVVVDSGAA</sequence>
<comment type="cofactor">
    <cofactor evidence="1">
        <name>Zn(2+)</name>
        <dbReference type="ChEBI" id="CHEBI:29105"/>
    </cofactor>
</comment>
<comment type="caution">
    <text evidence="7">The sequence shown here is derived from an EMBL/GenBank/DDBJ whole genome shotgun (WGS) entry which is preliminary data.</text>
</comment>
<feature type="domain" description="Enoyl reductase (ER)" evidence="6">
    <location>
        <begin position="10"/>
        <end position="354"/>
    </location>
</feature>
<keyword evidence="5" id="KW-0560">Oxidoreductase</keyword>
<keyword evidence="4" id="KW-0862">Zinc</keyword>
<dbReference type="Proteomes" id="UP000466024">
    <property type="component" value="Unassembled WGS sequence"/>
</dbReference>
<evidence type="ECO:0000256" key="5">
    <source>
        <dbReference type="ARBA" id="ARBA00023002"/>
    </source>
</evidence>
<keyword evidence="8" id="KW-1185">Reference proteome</keyword>
<proteinExistence type="inferred from homology"/>
<evidence type="ECO:0000256" key="4">
    <source>
        <dbReference type="ARBA" id="ARBA00022833"/>
    </source>
</evidence>
<dbReference type="InterPro" id="IPR013154">
    <property type="entry name" value="ADH-like_N"/>
</dbReference>
<evidence type="ECO:0000259" key="6">
    <source>
        <dbReference type="SMART" id="SM00829"/>
    </source>
</evidence>
<name>A0A640WBY3_9GAMM</name>
<dbReference type="InterPro" id="IPR036291">
    <property type="entry name" value="NAD(P)-bd_dom_sf"/>
</dbReference>
<reference evidence="7 8" key="1">
    <citation type="submission" date="2019-08" db="EMBL/GenBank/DDBJ databases">
        <title>Bioinformatics analysis of the strain L3 and L5.</title>
        <authorList>
            <person name="Li X."/>
        </authorList>
    </citation>
    <scope>NUCLEOTIDE SEQUENCE [LARGE SCALE GENOMIC DNA]</scope>
    <source>
        <strain evidence="7 8">L3</strain>
    </source>
</reference>
<evidence type="ECO:0000256" key="2">
    <source>
        <dbReference type="ARBA" id="ARBA00008072"/>
    </source>
</evidence>
<evidence type="ECO:0000313" key="7">
    <source>
        <dbReference type="EMBL" id="KAA0016299.1"/>
    </source>
</evidence>
<dbReference type="PANTHER" id="PTHR43350:SF17">
    <property type="entry name" value="NAD-DEPENDENT ALCOHOL DEHYDROGENASE"/>
    <property type="match status" value="1"/>
</dbReference>
<dbReference type="SUPFAM" id="SSF50129">
    <property type="entry name" value="GroES-like"/>
    <property type="match status" value="1"/>
</dbReference>
<dbReference type="Gene3D" id="3.90.180.10">
    <property type="entry name" value="Medium-chain alcohol dehydrogenases, catalytic domain"/>
    <property type="match status" value="1"/>
</dbReference>
<dbReference type="InterPro" id="IPR011032">
    <property type="entry name" value="GroES-like_sf"/>
</dbReference>
<dbReference type="PANTHER" id="PTHR43350">
    <property type="entry name" value="NAD-DEPENDENT ALCOHOL DEHYDROGENASE"/>
    <property type="match status" value="1"/>
</dbReference>
<evidence type="ECO:0000256" key="3">
    <source>
        <dbReference type="ARBA" id="ARBA00022723"/>
    </source>
</evidence>
<protein>
    <submittedName>
        <fullName evidence="7">Zinc-binding dehydrogenase</fullName>
    </submittedName>
</protein>
<gene>
    <name evidence="7" type="ORF">F0A16_17810</name>
</gene>
<organism evidence="7 8">
    <name type="scientific">Salinicola corii</name>
    <dbReference type="NCBI Taxonomy" id="2606937"/>
    <lineage>
        <taxon>Bacteria</taxon>
        <taxon>Pseudomonadati</taxon>
        <taxon>Pseudomonadota</taxon>
        <taxon>Gammaproteobacteria</taxon>
        <taxon>Oceanospirillales</taxon>
        <taxon>Halomonadaceae</taxon>
        <taxon>Salinicola</taxon>
    </lineage>
</organism>
<comment type="similarity">
    <text evidence="2">Belongs to the zinc-containing alcohol dehydrogenase family.</text>
</comment>
<dbReference type="SMART" id="SM00829">
    <property type="entry name" value="PKS_ER"/>
    <property type="match status" value="1"/>
</dbReference>
<accession>A0A640WBY3</accession>
<dbReference type="GO" id="GO:0016491">
    <property type="term" value="F:oxidoreductase activity"/>
    <property type="evidence" value="ECO:0007669"/>
    <property type="project" value="UniProtKB-KW"/>
</dbReference>